<dbReference type="RefSeq" id="WP_313832624.1">
    <property type="nucleotide sequence ID" value="NZ_JAQOUE010000001.1"/>
</dbReference>
<comment type="caution">
    <text evidence="2">The sequence shown here is derived from an EMBL/GenBank/DDBJ whole genome shotgun (WGS) entry which is preliminary data.</text>
</comment>
<organism evidence="2 3">
    <name type="scientific">Candidatus Nitronereus thalassa</name>
    <dbReference type="NCBI Taxonomy" id="3020898"/>
    <lineage>
        <taxon>Bacteria</taxon>
        <taxon>Pseudomonadati</taxon>
        <taxon>Nitrospirota</taxon>
        <taxon>Nitrospiria</taxon>
        <taxon>Nitrospirales</taxon>
        <taxon>Nitrospiraceae</taxon>
        <taxon>Candidatus Nitronereus</taxon>
    </lineage>
</organism>
<dbReference type="EMBL" id="JAQOUE010000001">
    <property type="protein sequence ID" value="MDT7042246.1"/>
    <property type="molecule type" value="Genomic_DNA"/>
</dbReference>
<gene>
    <name evidence="2" type="ORF">PPG34_07770</name>
</gene>
<keyword evidence="3" id="KW-1185">Reference proteome</keyword>
<sequence length="315" mass="34798">MRLTLKLNAQIACALCGVLILYMGNALGQGAQPTETKTIIGDLLMIDRDLYIVRGERGEIQIEATYKTVITEEFKFGDRIKAIVLMDNNKALKIERAGPNDISGVVENRPVVAKAPSTAKAESEKAKVPAPAAMPSTQPKQPDQKIIIGDLLMIDRDLYIVRGERGEIQIEATPKTEITEKFKYGDRIKAAVLIDNNKALKIERAGVNEMSGVTTKQALVNPLPEKTKPQSTQQPGKKESQPTSPGPRTLPTDTRIVKGQILMIDGDFYVLRGEYGEIRVERTPKTKVTEEFKFGDFIKATVKPNDQALIIERGQ</sequence>
<evidence type="ECO:0000313" key="3">
    <source>
        <dbReference type="Proteomes" id="UP001250932"/>
    </source>
</evidence>
<proteinExistence type="predicted"/>
<evidence type="ECO:0000313" key="2">
    <source>
        <dbReference type="EMBL" id="MDT7042246.1"/>
    </source>
</evidence>
<accession>A0ABU3K790</accession>
<protein>
    <submittedName>
        <fullName evidence="2">Uncharacterized protein</fullName>
    </submittedName>
</protein>
<dbReference type="Proteomes" id="UP001250932">
    <property type="component" value="Unassembled WGS sequence"/>
</dbReference>
<feature type="region of interest" description="Disordered" evidence="1">
    <location>
        <begin position="116"/>
        <end position="141"/>
    </location>
</feature>
<evidence type="ECO:0000256" key="1">
    <source>
        <dbReference type="SAM" id="MobiDB-lite"/>
    </source>
</evidence>
<feature type="region of interest" description="Disordered" evidence="1">
    <location>
        <begin position="213"/>
        <end position="253"/>
    </location>
</feature>
<name>A0ABU3K790_9BACT</name>
<reference evidence="2 3" key="1">
    <citation type="journal article" date="2023" name="ISME J.">
        <title>Cultivation and genomic characterization of novel and ubiquitous marine nitrite-oxidizing bacteria from the Nitrospirales.</title>
        <authorList>
            <person name="Mueller A.J."/>
            <person name="Daebeler A."/>
            <person name="Herbold C.W."/>
            <person name="Kirkegaard R.H."/>
            <person name="Daims H."/>
        </authorList>
    </citation>
    <scope>NUCLEOTIDE SEQUENCE [LARGE SCALE GENOMIC DNA]</scope>
    <source>
        <strain evidence="2 3">EB</strain>
    </source>
</reference>